<dbReference type="Proteomes" id="UP000824540">
    <property type="component" value="Unassembled WGS sequence"/>
</dbReference>
<organism evidence="21 22">
    <name type="scientific">Albula glossodonta</name>
    <name type="common">roundjaw bonefish</name>
    <dbReference type="NCBI Taxonomy" id="121402"/>
    <lineage>
        <taxon>Eukaryota</taxon>
        <taxon>Metazoa</taxon>
        <taxon>Chordata</taxon>
        <taxon>Craniata</taxon>
        <taxon>Vertebrata</taxon>
        <taxon>Euteleostomi</taxon>
        <taxon>Actinopterygii</taxon>
        <taxon>Neopterygii</taxon>
        <taxon>Teleostei</taxon>
        <taxon>Albuliformes</taxon>
        <taxon>Albulidae</taxon>
        <taxon>Albula</taxon>
    </lineage>
</organism>
<dbReference type="InterPro" id="IPR004009">
    <property type="entry name" value="SH3_Myosin"/>
</dbReference>
<dbReference type="GO" id="GO:0005902">
    <property type="term" value="C:microvillus"/>
    <property type="evidence" value="ECO:0007669"/>
    <property type="project" value="UniProtKB-SubCell"/>
</dbReference>
<dbReference type="PRINTS" id="PR00193">
    <property type="entry name" value="MYOSINHEAVY"/>
</dbReference>
<sequence>MEDGKPVWAPHPTDGFQLGTIVDIGADSLTIEPLKQRGKTFLAPVSQVFPAEDDVNKHVEDNCSLMYLNEATLLNNIRVRYSKDKIYLYSPETIQKYHGRSLGTLPPHVYAIADKAFRDMKVLKMSQSIIVSGESGAGKTENTKFVLRYLTTSYGTGQDIDERIVEANPLLEAFGNAKTVRNNNSSRFGKFVEIHFSEKNAVVGGFVSHYLLEKSRICTQSSEERNYHIFYRLCAGAPEDISQKFHLTSPDTFRYLNRGCTRYFASKETDKQLLQNRKSPEHLKAGPLKDPLLDDQGDFNRMCGAMKKIGLDDTEKLDLFRVVAGVLHLGNIDFEEAGSTSGGCTLKNKSSQSLEYCAELLGLDEEDLRVSLTTRVMLTSAGGAKGTVIKVPLKVEQANNARDALAKAVYSRLFDHVVLRVNQCFPFETSSNFIGVLDIAGFEYFEHNSFEQFCINYCNEKLQQFFNERILKEEQELYQREGLGVNEVHYVDNQDCIDLVEAKLVGILDILDEENRLPQPTDQHFTETVHSKHKDHFRLSVPRKSKLTVHRNVRDDEGFIIRHFAGAVCYETVRFVEKNNDALHMSLECLVSESKDRFVRELFENSNNSKDSKQKAGKLSFISVGNKFKTQLNILLEKLRSTGSSFVRCVKPNLKMVSHQFEGAQILSQLQCSGMVSVLDLMQGGFPSRAPFHELYNMYKQYMPPKLTRLDPRLFCKFAEFDQIMKSDPDHLAELVQRVNKWLICSRWKKVQWCALSVIKLKNKMRYRAAACVNMQKTVRMWLCKRKHKPRIDGLVKVRNLKKRIDKFNEVVNVLKEGKQEMSKQVQELDAAISALMAKIKATVMSRIDIDHEHQALVKRSEQLLTALQKKKQEEEEMERLRRIQEEMEKEKKRREEEERQRKQEEEERRLKAEMELKRKQEEEERKKREEEEKRLQAEMELQLQAEREEEAQRQAILEQERRDRELAMRIAQSEAELITEETQMDTGLRRGPQVQATKAAAGSKKHELSKWKYAELRDAINTSCDIELLAACREEFHRRLKVYHAWKSKNKKRNTDTEQRAPKSVTDYAQQNPAPPIPVRHHEIAMNRQQRYFRIPFIRPGDQYKDPQNKKKGWWYAHFDGPWIARQMELHPDKHPILLVAGKDDMDMCELSLEETGLTRKRGAEILPRQFEEIWERCGGVQYLRSAIESKQARPTYATAMLQSLRK</sequence>
<feature type="domain" description="Myosin N-terminal SH3-like" evidence="20">
    <location>
        <begin position="2"/>
        <end position="53"/>
    </location>
</feature>
<dbReference type="OrthoDB" id="6108017at2759"/>
<dbReference type="CDD" id="cd21759">
    <property type="entry name" value="CBD_MYO6-like"/>
    <property type="match status" value="1"/>
</dbReference>
<feature type="region of interest" description="Disordered" evidence="18">
    <location>
        <begin position="1050"/>
        <end position="1078"/>
    </location>
</feature>
<comment type="caution">
    <text evidence="21">The sequence shown here is derived from an EMBL/GenBank/DDBJ whole genome shotgun (WGS) entry which is preliminary data.</text>
</comment>
<evidence type="ECO:0000256" key="10">
    <source>
        <dbReference type="ARBA" id="ARBA00022741"/>
    </source>
</evidence>
<evidence type="ECO:0000256" key="9">
    <source>
        <dbReference type="ARBA" id="ARBA00022740"/>
    </source>
</evidence>
<feature type="region of interest" description="Disordered" evidence="18">
    <location>
        <begin position="888"/>
        <end position="910"/>
    </location>
</feature>
<keyword evidence="22" id="KW-1185">Reference proteome</keyword>
<dbReference type="SUPFAM" id="SSF52540">
    <property type="entry name" value="P-loop containing nucleoside triphosphate hydrolases"/>
    <property type="match status" value="1"/>
</dbReference>
<feature type="binding site" evidence="17">
    <location>
        <begin position="133"/>
        <end position="140"/>
    </location>
    <ligand>
        <name>ATP</name>
        <dbReference type="ChEBI" id="CHEBI:30616"/>
    </ligand>
</feature>
<keyword evidence="13 17" id="KW-0518">Myosin</keyword>
<evidence type="ECO:0000259" key="20">
    <source>
        <dbReference type="PROSITE" id="PS51844"/>
    </source>
</evidence>
<dbReference type="CDD" id="cd01382">
    <property type="entry name" value="MYSc_Myo6"/>
    <property type="match status" value="1"/>
</dbReference>
<dbReference type="GO" id="GO:0000146">
    <property type="term" value="F:microfilament motor activity"/>
    <property type="evidence" value="ECO:0007669"/>
    <property type="project" value="TreeGrafter"/>
</dbReference>
<dbReference type="InterPro" id="IPR008989">
    <property type="entry name" value="Myosin_S1_N"/>
</dbReference>
<dbReference type="InterPro" id="IPR049016">
    <property type="entry name" value="MYO6_lever"/>
</dbReference>
<keyword evidence="9" id="KW-1009">Hearing</keyword>
<dbReference type="Pfam" id="PF21521">
    <property type="entry name" value="MYO6_lever"/>
    <property type="match status" value="1"/>
</dbReference>
<gene>
    <name evidence="21" type="ORF">JZ751_004968</name>
</gene>
<dbReference type="GO" id="GO:0005524">
    <property type="term" value="F:ATP binding"/>
    <property type="evidence" value="ECO:0007669"/>
    <property type="project" value="UniProtKB-UniRule"/>
</dbReference>
<dbReference type="GO" id="GO:0030139">
    <property type="term" value="C:endocytic vesicle"/>
    <property type="evidence" value="ECO:0007669"/>
    <property type="project" value="TreeGrafter"/>
</dbReference>
<dbReference type="InterPro" id="IPR001609">
    <property type="entry name" value="Myosin_head_motor_dom-like"/>
</dbReference>
<dbReference type="AlphaFoldDB" id="A0A8T2P823"/>
<dbReference type="PROSITE" id="PS51844">
    <property type="entry name" value="SH3_LIKE"/>
    <property type="match status" value="1"/>
</dbReference>
<keyword evidence="14 17" id="KW-0505">Motor protein</keyword>
<protein>
    <recommendedName>
        <fullName evidence="6">Unconventional myosin-VI</fullName>
    </recommendedName>
    <alternativeName>
        <fullName evidence="16">Unconventional myosin-6</fullName>
    </alternativeName>
</protein>
<reference evidence="21" key="1">
    <citation type="thesis" date="2021" institute="BYU ScholarsArchive" country="Provo, UT, USA">
        <title>Applications of and Algorithms for Genome Assembly and Genomic Analyses with an Emphasis on Marine Teleosts.</title>
        <authorList>
            <person name="Pickett B.D."/>
        </authorList>
    </citation>
    <scope>NUCLEOTIDE SEQUENCE</scope>
    <source>
        <strain evidence="21">HI-2016</strain>
    </source>
</reference>
<dbReference type="Gene3D" id="1.20.58.530">
    <property type="match status" value="1"/>
</dbReference>
<evidence type="ECO:0000256" key="5">
    <source>
        <dbReference type="ARBA" id="ARBA00008314"/>
    </source>
</evidence>
<dbReference type="GO" id="GO:0051015">
    <property type="term" value="F:actin filament binding"/>
    <property type="evidence" value="ECO:0007669"/>
    <property type="project" value="InterPro"/>
</dbReference>
<dbReference type="GO" id="GO:0007605">
    <property type="term" value="P:sensory perception of sound"/>
    <property type="evidence" value="ECO:0007669"/>
    <property type="project" value="UniProtKB-KW"/>
</dbReference>
<evidence type="ECO:0000256" key="6">
    <source>
        <dbReference type="ARBA" id="ARBA00015382"/>
    </source>
</evidence>
<evidence type="ECO:0000256" key="2">
    <source>
        <dbReference type="ARBA" id="ARBA00004496"/>
    </source>
</evidence>
<evidence type="ECO:0000256" key="3">
    <source>
        <dbReference type="ARBA" id="ARBA00004600"/>
    </source>
</evidence>
<dbReference type="GO" id="GO:0030048">
    <property type="term" value="P:actin filament-based movement"/>
    <property type="evidence" value="ECO:0007669"/>
    <property type="project" value="TreeGrafter"/>
</dbReference>
<dbReference type="PROSITE" id="PS51456">
    <property type="entry name" value="MYOSIN_MOTOR"/>
    <property type="match status" value="1"/>
</dbReference>
<dbReference type="SMART" id="SM00242">
    <property type="entry name" value="MYSc"/>
    <property type="match status" value="1"/>
</dbReference>
<keyword evidence="12" id="KW-0112">Calmodulin-binding</keyword>
<keyword evidence="10 17" id="KW-0547">Nucleotide-binding</keyword>
<dbReference type="Gene3D" id="6.10.220.10">
    <property type="match status" value="1"/>
</dbReference>
<dbReference type="InterPro" id="IPR027417">
    <property type="entry name" value="P-loop_NTPase"/>
</dbReference>
<evidence type="ECO:0000256" key="14">
    <source>
        <dbReference type="ARBA" id="ARBA00023175"/>
    </source>
</evidence>
<evidence type="ECO:0000256" key="13">
    <source>
        <dbReference type="ARBA" id="ARBA00023123"/>
    </source>
</evidence>
<evidence type="ECO:0000256" key="1">
    <source>
        <dbReference type="ARBA" id="ARBA00004105"/>
    </source>
</evidence>
<feature type="region of interest" description="Actin-binding" evidence="17">
    <location>
        <begin position="632"/>
        <end position="654"/>
    </location>
</feature>
<dbReference type="Gene3D" id="1.20.120.720">
    <property type="entry name" value="Myosin VI head, motor domain, U50 subdomain"/>
    <property type="match status" value="1"/>
</dbReference>
<keyword evidence="8" id="KW-0597">Phosphoprotein</keyword>
<dbReference type="Gene3D" id="2.30.30.360">
    <property type="entry name" value="Myosin S1 fragment, N-terminal"/>
    <property type="match status" value="1"/>
</dbReference>
<dbReference type="FunFam" id="1.20.58.530:FF:000006">
    <property type="entry name" value="Putative unconventional myosin-VI"/>
    <property type="match status" value="1"/>
</dbReference>
<feature type="domain" description="Myosin motor" evidence="19">
    <location>
        <begin position="57"/>
        <end position="761"/>
    </location>
</feature>
<dbReference type="InterPro" id="IPR036114">
    <property type="entry name" value="MYSc_Myo6"/>
</dbReference>
<accession>A0A8T2P823</accession>
<evidence type="ECO:0000256" key="15">
    <source>
        <dbReference type="ARBA" id="ARBA00023203"/>
    </source>
</evidence>
<dbReference type="GO" id="GO:0016459">
    <property type="term" value="C:myosin complex"/>
    <property type="evidence" value="ECO:0007669"/>
    <property type="project" value="UniProtKB-KW"/>
</dbReference>
<dbReference type="Pfam" id="PF16521">
    <property type="entry name" value="Myosin-VI_CBD"/>
    <property type="match status" value="1"/>
</dbReference>
<dbReference type="Pfam" id="PF00063">
    <property type="entry name" value="Myosin_head"/>
    <property type="match status" value="1"/>
</dbReference>
<dbReference type="InterPro" id="IPR036961">
    <property type="entry name" value="Kinesin_motor_dom_sf"/>
</dbReference>
<name>A0A8T2P823_9TELE</name>
<evidence type="ECO:0000313" key="21">
    <source>
        <dbReference type="EMBL" id="KAG9347401.1"/>
    </source>
</evidence>
<evidence type="ECO:0000313" key="22">
    <source>
        <dbReference type="Proteomes" id="UP000824540"/>
    </source>
</evidence>
<dbReference type="FunFam" id="3.40.850.10:FF:000030">
    <property type="entry name" value="unconventional myosin-VI isoform X1"/>
    <property type="match status" value="1"/>
</dbReference>
<dbReference type="GO" id="GO:0042472">
    <property type="term" value="P:inner ear morphogenesis"/>
    <property type="evidence" value="ECO:0007669"/>
    <property type="project" value="TreeGrafter"/>
</dbReference>
<evidence type="ECO:0000259" key="19">
    <source>
        <dbReference type="PROSITE" id="PS51456"/>
    </source>
</evidence>
<dbReference type="CDD" id="cd22294">
    <property type="entry name" value="MYO6_MIU_linker"/>
    <property type="match status" value="1"/>
</dbReference>
<keyword evidence="15 17" id="KW-0009">Actin-binding</keyword>
<keyword evidence="7" id="KW-0963">Cytoplasm</keyword>
<dbReference type="CDD" id="cd21958">
    <property type="entry name" value="MyUb_Myo6"/>
    <property type="match status" value="1"/>
</dbReference>
<dbReference type="PANTHER" id="PTHR13140:SF745">
    <property type="entry name" value="UNCONVENTIONAL MYOSIN-VI"/>
    <property type="match status" value="1"/>
</dbReference>
<dbReference type="GO" id="GO:0007015">
    <property type="term" value="P:actin filament organization"/>
    <property type="evidence" value="ECO:0007669"/>
    <property type="project" value="TreeGrafter"/>
</dbReference>
<evidence type="ECO:0000256" key="18">
    <source>
        <dbReference type="SAM" id="MobiDB-lite"/>
    </source>
</evidence>
<dbReference type="GO" id="GO:0042491">
    <property type="term" value="P:inner ear auditory receptor cell differentiation"/>
    <property type="evidence" value="ECO:0007669"/>
    <property type="project" value="TreeGrafter"/>
</dbReference>
<dbReference type="GO" id="GO:0005905">
    <property type="term" value="C:clathrin-coated pit"/>
    <property type="evidence" value="ECO:0007669"/>
    <property type="project" value="UniProtKB-SubCell"/>
</dbReference>
<comment type="subcellular location">
    <subcellularLocation>
        <location evidence="1">Cell projection</location>
        <location evidence="1">Microvillus</location>
    </subcellularLocation>
    <subcellularLocation>
        <location evidence="4">Cell projection</location>
        <location evidence="4">Ruffle membrane</location>
    </subcellularLocation>
    <subcellularLocation>
        <location evidence="2">Cytoplasm</location>
    </subcellularLocation>
    <subcellularLocation>
        <location evidence="3">Membrane</location>
        <location evidence="3">Clathrin-coated pit</location>
    </subcellularLocation>
</comment>
<dbReference type="InterPro" id="IPR032412">
    <property type="entry name" value="Myosin-VI_CBD"/>
</dbReference>
<evidence type="ECO:0000256" key="12">
    <source>
        <dbReference type="ARBA" id="ARBA00022860"/>
    </source>
</evidence>
<dbReference type="GO" id="GO:0032587">
    <property type="term" value="C:ruffle membrane"/>
    <property type="evidence" value="ECO:0007669"/>
    <property type="project" value="UniProtKB-SubCell"/>
</dbReference>
<evidence type="ECO:0000256" key="16">
    <source>
        <dbReference type="ARBA" id="ARBA00030027"/>
    </source>
</evidence>
<evidence type="ECO:0000256" key="17">
    <source>
        <dbReference type="PROSITE-ProRule" id="PRU00782"/>
    </source>
</evidence>
<dbReference type="Gene3D" id="3.40.850.10">
    <property type="entry name" value="Kinesin motor domain"/>
    <property type="match status" value="2"/>
</dbReference>
<evidence type="ECO:0000256" key="7">
    <source>
        <dbReference type="ARBA" id="ARBA00022490"/>
    </source>
</evidence>
<evidence type="ECO:0000256" key="4">
    <source>
        <dbReference type="ARBA" id="ARBA00004632"/>
    </source>
</evidence>
<keyword evidence="11 17" id="KW-0067">ATP-binding</keyword>
<evidence type="ECO:0000256" key="11">
    <source>
        <dbReference type="ARBA" id="ARBA00022840"/>
    </source>
</evidence>
<evidence type="ECO:0000256" key="8">
    <source>
        <dbReference type="ARBA" id="ARBA00022553"/>
    </source>
</evidence>
<dbReference type="EMBL" id="JAFBMS010000013">
    <property type="protein sequence ID" value="KAG9347401.1"/>
    <property type="molecule type" value="Genomic_DNA"/>
</dbReference>
<dbReference type="FunFam" id="1.20.120.720:FF:000005">
    <property type="entry name" value="unconventional myosin-VI isoform X1"/>
    <property type="match status" value="1"/>
</dbReference>
<dbReference type="PANTHER" id="PTHR13140">
    <property type="entry name" value="MYOSIN"/>
    <property type="match status" value="1"/>
</dbReference>
<dbReference type="GO" id="GO:0005516">
    <property type="term" value="F:calmodulin binding"/>
    <property type="evidence" value="ECO:0007669"/>
    <property type="project" value="UniProtKB-KW"/>
</dbReference>
<proteinExistence type="inferred from homology"/>
<comment type="similarity">
    <text evidence="5 17">Belongs to the TRAFAC class myosin-kinesin ATPase superfamily. Myosin family.</text>
</comment>